<dbReference type="GO" id="GO:0016020">
    <property type="term" value="C:membrane"/>
    <property type="evidence" value="ECO:0007669"/>
    <property type="project" value="TreeGrafter"/>
</dbReference>
<evidence type="ECO:0000313" key="5">
    <source>
        <dbReference type="EMBL" id="KAJ1702725.1"/>
    </source>
</evidence>
<dbReference type="GO" id="GO:0005829">
    <property type="term" value="C:cytosol"/>
    <property type="evidence" value="ECO:0007669"/>
    <property type="project" value="TreeGrafter"/>
</dbReference>
<dbReference type="InterPro" id="IPR036497">
    <property type="entry name" value="GLTP_sf"/>
</dbReference>
<comment type="caution">
    <text evidence="5">The sequence shown here is derived from an EMBL/GenBank/DDBJ whole genome shotgun (WGS) entry which is preliminary data.</text>
</comment>
<evidence type="ECO:0000256" key="3">
    <source>
        <dbReference type="SAM" id="MobiDB-lite"/>
    </source>
</evidence>
<dbReference type="Proteomes" id="UP001151287">
    <property type="component" value="Unassembled WGS sequence"/>
</dbReference>
<evidence type="ECO:0000256" key="2">
    <source>
        <dbReference type="ARBA" id="ARBA00022448"/>
    </source>
</evidence>
<protein>
    <recommendedName>
        <fullName evidence="4">Glycolipid transfer protein domain-containing protein</fullName>
    </recommendedName>
</protein>
<comment type="similarity">
    <text evidence="1">Belongs to the GLTP family.</text>
</comment>
<gene>
    <name evidence="5" type="ORF">LUZ63_002504</name>
</gene>
<sequence length="267" mass="29486">MVVGGEDQKPLPKIVVAFEALAEVATSGGSVAVHSDVLRSNTEKKELRIHKGEKKKSRTGKSNMAGNREEKVLQKMAAAFEPLAEWVVSGGVAMELGPFAHACAQVSILKYLGNAFKFGQKDYESKIVDLMEASNSIATLNDMIELDIQHGCVRQLGSHTRNLLKVKRGLDVIKTLFEEIIKLEGNSLRNAASVAYTKVFALHHGQDIKKAVDAAMHAVPPKFLLFELLNEDEDSAKVKMQRFIRASGPVIEYIEELFISRQLGIDW</sequence>
<feature type="domain" description="Glycolipid transfer protein" evidence="4">
    <location>
        <begin position="95"/>
        <end position="230"/>
    </location>
</feature>
<keyword evidence="6" id="KW-1185">Reference proteome</keyword>
<dbReference type="GO" id="GO:1902387">
    <property type="term" value="F:ceramide 1-phosphate binding"/>
    <property type="evidence" value="ECO:0007669"/>
    <property type="project" value="TreeGrafter"/>
</dbReference>
<dbReference type="InterPro" id="IPR014830">
    <property type="entry name" value="Glycolipid_transfer_prot_dom"/>
</dbReference>
<organism evidence="5 6">
    <name type="scientific">Rhynchospora breviuscula</name>
    <dbReference type="NCBI Taxonomy" id="2022672"/>
    <lineage>
        <taxon>Eukaryota</taxon>
        <taxon>Viridiplantae</taxon>
        <taxon>Streptophyta</taxon>
        <taxon>Embryophyta</taxon>
        <taxon>Tracheophyta</taxon>
        <taxon>Spermatophyta</taxon>
        <taxon>Magnoliopsida</taxon>
        <taxon>Liliopsida</taxon>
        <taxon>Poales</taxon>
        <taxon>Cyperaceae</taxon>
        <taxon>Cyperoideae</taxon>
        <taxon>Rhynchosporeae</taxon>
        <taxon>Rhynchospora</taxon>
    </lineage>
</organism>
<dbReference type="GO" id="GO:1902388">
    <property type="term" value="F:ceramide 1-phosphate transfer activity"/>
    <property type="evidence" value="ECO:0007669"/>
    <property type="project" value="TreeGrafter"/>
</dbReference>
<dbReference type="FunFam" id="1.10.3520.10:FF:000005">
    <property type="entry name" value="Accelerated cell death 11"/>
    <property type="match status" value="1"/>
</dbReference>
<dbReference type="SUPFAM" id="SSF110004">
    <property type="entry name" value="Glycolipid transfer protein, GLTP"/>
    <property type="match status" value="1"/>
</dbReference>
<evidence type="ECO:0000256" key="1">
    <source>
        <dbReference type="ARBA" id="ARBA00007148"/>
    </source>
</evidence>
<evidence type="ECO:0000313" key="6">
    <source>
        <dbReference type="Proteomes" id="UP001151287"/>
    </source>
</evidence>
<accession>A0A9Q0CZF1</accession>
<dbReference type="EMBL" id="JAMQYH010000001">
    <property type="protein sequence ID" value="KAJ1702725.1"/>
    <property type="molecule type" value="Genomic_DNA"/>
</dbReference>
<dbReference type="Pfam" id="PF08718">
    <property type="entry name" value="GLTP"/>
    <property type="match status" value="1"/>
</dbReference>
<dbReference type="Gene3D" id="1.10.3520.10">
    <property type="entry name" value="Glycolipid transfer protein"/>
    <property type="match status" value="1"/>
</dbReference>
<dbReference type="PANTHER" id="PTHR10219:SF43">
    <property type="entry name" value="GLYCOLIPID TRANSFER PROTEIN DOMAIN-CONTAINING PROTEIN"/>
    <property type="match status" value="1"/>
</dbReference>
<feature type="region of interest" description="Disordered" evidence="3">
    <location>
        <begin position="43"/>
        <end position="68"/>
    </location>
</feature>
<dbReference type="AlphaFoldDB" id="A0A9Q0CZF1"/>
<proteinExistence type="inferred from homology"/>
<dbReference type="OrthoDB" id="116883at2759"/>
<keyword evidence="2" id="KW-0813">Transport</keyword>
<dbReference type="PANTHER" id="PTHR10219">
    <property type="entry name" value="GLYCOLIPID TRANSFER PROTEIN-RELATED"/>
    <property type="match status" value="1"/>
</dbReference>
<reference evidence="5" key="1">
    <citation type="journal article" date="2022" name="Cell">
        <title>Repeat-based holocentromeres influence genome architecture and karyotype evolution.</title>
        <authorList>
            <person name="Hofstatter P.G."/>
            <person name="Thangavel G."/>
            <person name="Lux T."/>
            <person name="Neumann P."/>
            <person name="Vondrak T."/>
            <person name="Novak P."/>
            <person name="Zhang M."/>
            <person name="Costa L."/>
            <person name="Castellani M."/>
            <person name="Scott A."/>
            <person name="Toegelov H."/>
            <person name="Fuchs J."/>
            <person name="Mata-Sucre Y."/>
            <person name="Dias Y."/>
            <person name="Vanzela A.L.L."/>
            <person name="Huettel B."/>
            <person name="Almeida C.C.S."/>
            <person name="Simkova H."/>
            <person name="Souza G."/>
            <person name="Pedrosa-Harand A."/>
            <person name="Macas J."/>
            <person name="Mayer K.F.X."/>
            <person name="Houben A."/>
            <person name="Marques A."/>
        </authorList>
    </citation>
    <scope>NUCLEOTIDE SEQUENCE</scope>
    <source>
        <strain evidence="5">RhyBre1mFocal</strain>
    </source>
</reference>
<evidence type="ECO:0000259" key="4">
    <source>
        <dbReference type="Pfam" id="PF08718"/>
    </source>
</evidence>
<name>A0A9Q0CZF1_9POAL</name>